<sequence length="121" mass="13742">MTLVRWSVLACAIDCSSFDVSKSDNDISSRQDFIQVDDFSIMERLQRPKGKRQSLDSYQSIPSQRTRVPRLLSVSNGKGQVTNRFPNSPRLDGGRIFPGRIRRPVYLHVPCKTARTSTARD</sequence>
<dbReference type="EMBL" id="JALNTZ010000008">
    <property type="protein sequence ID" value="KAJ3643348.1"/>
    <property type="molecule type" value="Genomic_DNA"/>
</dbReference>
<dbReference type="Proteomes" id="UP001168821">
    <property type="component" value="Unassembled WGS sequence"/>
</dbReference>
<comment type="caution">
    <text evidence="1">The sequence shown here is derived from an EMBL/GenBank/DDBJ whole genome shotgun (WGS) entry which is preliminary data.</text>
</comment>
<organism evidence="1 2">
    <name type="scientific">Zophobas morio</name>
    <dbReference type="NCBI Taxonomy" id="2755281"/>
    <lineage>
        <taxon>Eukaryota</taxon>
        <taxon>Metazoa</taxon>
        <taxon>Ecdysozoa</taxon>
        <taxon>Arthropoda</taxon>
        <taxon>Hexapoda</taxon>
        <taxon>Insecta</taxon>
        <taxon>Pterygota</taxon>
        <taxon>Neoptera</taxon>
        <taxon>Endopterygota</taxon>
        <taxon>Coleoptera</taxon>
        <taxon>Polyphaga</taxon>
        <taxon>Cucujiformia</taxon>
        <taxon>Tenebrionidae</taxon>
        <taxon>Zophobas</taxon>
    </lineage>
</organism>
<dbReference type="AlphaFoldDB" id="A0AA38HSW6"/>
<gene>
    <name evidence="1" type="ORF">Zmor_026066</name>
</gene>
<evidence type="ECO:0000313" key="1">
    <source>
        <dbReference type="EMBL" id="KAJ3643348.1"/>
    </source>
</evidence>
<protein>
    <submittedName>
        <fullName evidence="1">Uncharacterized protein</fullName>
    </submittedName>
</protein>
<evidence type="ECO:0000313" key="2">
    <source>
        <dbReference type="Proteomes" id="UP001168821"/>
    </source>
</evidence>
<proteinExistence type="predicted"/>
<name>A0AA38HSW6_9CUCU</name>
<accession>A0AA38HSW6</accession>
<keyword evidence="2" id="KW-1185">Reference proteome</keyword>
<reference evidence="1" key="1">
    <citation type="journal article" date="2023" name="G3 (Bethesda)">
        <title>Whole genome assemblies of Zophobas morio and Tenebrio molitor.</title>
        <authorList>
            <person name="Kaur S."/>
            <person name="Stinson S.A."/>
            <person name="diCenzo G.C."/>
        </authorList>
    </citation>
    <scope>NUCLEOTIDE SEQUENCE</scope>
    <source>
        <strain evidence="1">QUZm001</strain>
    </source>
</reference>